<accession>A0A015Z377</accession>
<feature type="signal peptide" evidence="1">
    <location>
        <begin position="1"/>
        <end position="21"/>
    </location>
</feature>
<dbReference type="Proteomes" id="UP000022082">
    <property type="component" value="Unassembled WGS sequence"/>
</dbReference>
<dbReference type="Gene3D" id="3.10.450.360">
    <property type="match status" value="1"/>
</dbReference>
<sequence>MKKVLVALAMIMGLGTSVAFASVSGDTLAVEQTLQTPQDEFTQIAAKELPAAVINALAKDYEGASIKEAFVSERETGKVYKVIVTVIKEDQSTEDVTVLLNEKGEIVKE</sequence>
<evidence type="ECO:0008006" key="4">
    <source>
        <dbReference type="Google" id="ProtNLM"/>
    </source>
</evidence>
<evidence type="ECO:0000256" key="1">
    <source>
        <dbReference type="SAM" id="SignalP"/>
    </source>
</evidence>
<feature type="chain" id="PRO_5001480264" description="PepSY domain-containing protein" evidence="1">
    <location>
        <begin position="22"/>
        <end position="109"/>
    </location>
</feature>
<evidence type="ECO:0000313" key="3">
    <source>
        <dbReference type="Proteomes" id="UP000022082"/>
    </source>
</evidence>
<keyword evidence="1" id="KW-0732">Signal</keyword>
<dbReference type="RefSeq" id="WP_005795112.1">
    <property type="nucleotide sequence ID" value="NZ_JGDJ01000167.1"/>
</dbReference>
<comment type="caution">
    <text evidence="2">The sequence shown here is derived from an EMBL/GenBank/DDBJ whole genome shotgun (WGS) entry which is preliminary data.</text>
</comment>
<dbReference type="EMBL" id="JGDJ01000167">
    <property type="protein sequence ID" value="EXZ29319.1"/>
    <property type="molecule type" value="Genomic_DNA"/>
</dbReference>
<protein>
    <recommendedName>
        <fullName evidence="4">PepSY domain-containing protein</fullName>
    </recommendedName>
</protein>
<organism evidence="2 3">
    <name type="scientific">Bacteroides fragilis str. S36L11</name>
    <dbReference type="NCBI Taxonomy" id="1339327"/>
    <lineage>
        <taxon>Bacteria</taxon>
        <taxon>Pseudomonadati</taxon>
        <taxon>Bacteroidota</taxon>
        <taxon>Bacteroidia</taxon>
        <taxon>Bacteroidales</taxon>
        <taxon>Bacteroidaceae</taxon>
        <taxon>Bacteroides</taxon>
    </lineage>
</organism>
<dbReference type="AlphaFoldDB" id="A0A015Z377"/>
<dbReference type="PATRIC" id="fig|1339327.3.peg.2169"/>
<dbReference type="SUPFAM" id="SSF160574">
    <property type="entry name" value="BT0923-like"/>
    <property type="match status" value="1"/>
</dbReference>
<evidence type="ECO:0000313" key="2">
    <source>
        <dbReference type="EMBL" id="EXZ29319.1"/>
    </source>
</evidence>
<proteinExistence type="predicted"/>
<name>A0A015Z377_BACFG</name>
<reference evidence="2 3" key="1">
    <citation type="submission" date="2014-02" db="EMBL/GenBank/DDBJ databases">
        <authorList>
            <person name="Sears C."/>
            <person name="Carroll K."/>
            <person name="Sack B.R."/>
            <person name="Qadri F."/>
            <person name="Myers L.L."/>
            <person name="Chung G.-T."/>
            <person name="Escheverria P."/>
            <person name="Fraser C.M."/>
            <person name="Sadzewicz L."/>
            <person name="Shefchek K.A."/>
            <person name="Tallon L."/>
            <person name="Das S.P."/>
            <person name="Daugherty S."/>
            <person name="Mongodin E.F."/>
        </authorList>
    </citation>
    <scope>NUCLEOTIDE SEQUENCE [LARGE SCALE GENOMIC DNA]</scope>
    <source>
        <strain evidence="2 3">S36L11</strain>
    </source>
</reference>
<gene>
    <name evidence="2" type="ORF">M136_1525</name>
</gene>